<comment type="caution">
    <text evidence="1">The sequence shown here is derived from an EMBL/GenBank/DDBJ whole genome shotgun (WGS) entry which is preliminary data.</text>
</comment>
<dbReference type="Proteomes" id="UP001152320">
    <property type="component" value="Chromosome 17"/>
</dbReference>
<dbReference type="EMBL" id="JAIZAY010000017">
    <property type="protein sequence ID" value="KAJ8025492.1"/>
    <property type="molecule type" value="Genomic_DNA"/>
</dbReference>
<dbReference type="OrthoDB" id="6144063at2759"/>
<sequence length="170" mass="19420">MQVKNSSVFQTCDKIEGFKLKVGLWVNAIDQGNLQMFPTLSEVLISLKCQAPGGIMRKHLQKLSEQLKSYFDYDLRERHKWIRNPFIIGPNDPNKLNIDQVASLMELKCDGSLKTLFREHTLQELWLAIKGEYTVLADKAVAFLLPFCTTWMCESGFQNEGSKQAFNGES</sequence>
<evidence type="ECO:0000313" key="1">
    <source>
        <dbReference type="EMBL" id="KAJ8025492.1"/>
    </source>
</evidence>
<proteinExistence type="predicted"/>
<gene>
    <name evidence="1" type="ORF">HOLleu_33067</name>
</gene>
<reference evidence="1" key="1">
    <citation type="submission" date="2021-10" db="EMBL/GenBank/DDBJ databases">
        <title>Tropical sea cucumber genome reveals ecological adaptation and Cuvierian tubules defense mechanism.</title>
        <authorList>
            <person name="Chen T."/>
        </authorList>
    </citation>
    <scope>NUCLEOTIDE SEQUENCE</scope>
    <source>
        <strain evidence="1">Nanhai2018</strain>
        <tissue evidence="1">Muscle</tissue>
    </source>
</reference>
<accession>A0A9Q0YN65</accession>
<name>A0A9Q0YN65_HOLLE</name>
<dbReference type="PANTHER" id="PTHR45913:SF19">
    <property type="entry name" value="LOW QUALITY PROTEIN: ZINC FINGER BED DOMAIN-CONTAINING PROTEIN 5-LIKE"/>
    <property type="match status" value="1"/>
</dbReference>
<dbReference type="PANTHER" id="PTHR45913">
    <property type="entry name" value="EPM2A-INTERACTING PROTEIN 1"/>
    <property type="match status" value="1"/>
</dbReference>
<evidence type="ECO:0000313" key="2">
    <source>
        <dbReference type="Proteomes" id="UP001152320"/>
    </source>
</evidence>
<keyword evidence="2" id="KW-1185">Reference proteome</keyword>
<protein>
    <submittedName>
        <fullName evidence="1">Zinc finger BED domain-containing protein 5</fullName>
    </submittedName>
</protein>
<dbReference type="AlphaFoldDB" id="A0A9Q0YN65"/>
<organism evidence="1 2">
    <name type="scientific">Holothuria leucospilota</name>
    <name type="common">Black long sea cucumber</name>
    <name type="synonym">Mertensiothuria leucospilota</name>
    <dbReference type="NCBI Taxonomy" id="206669"/>
    <lineage>
        <taxon>Eukaryota</taxon>
        <taxon>Metazoa</taxon>
        <taxon>Echinodermata</taxon>
        <taxon>Eleutherozoa</taxon>
        <taxon>Echinozoa</taxon>
        <taxon>Holothuroidea</taxon>
        <taxon>Aspidochirotacea</taxon>
        <taxon>Aspidochirotida</taxon>
        <taxon>Holothuriidae</taxon>
        <taxon>Holothuria</taxon>
    </lineage>
</organism>